<feature type="transmembrane region" description="Helical" evidence="1">
    <location>
        <begin position="49"/>
        <end position="67"/>
    </location>
</feature>
<proteinExistence type="predicted"/>
<feature type="transmembrane region" description="Helical" evidence="1">
    <location>
        <begin position="87"/>
        <end position="108"/>
    </location>
</feature>
<dbReference type="Proteomes" id="UP000822688">
    <property type="component" value="Chromosome 12"/>
</dbReference>
<dbReference type="EMBL" id="CM026433">
    <property type="protein sequence ID" value="KAG0553666.1"/>
    <property type="molecule type" value="Genomic_DNA"/>
</dbReference>
<name>A0A8T0G2Y0_CERPU</name>
<gene>
    <name evidence="2" type="ORF">KC19_12G029500</name>
</gene>
<evidence type="ECO:0000313" key="3">
    <source>
        <dbReference type="Proteomes" id="UP000822688"/>
    </source>
</evidence>
<keyword evidence="1" id="KW-1133">Transmembrane helix</keyword>
<sequence length="114" mass="12435">MAGRVVRQHDNYFVTHDSSISAPTTVPFRHPRQFHFGPHDSSISSPTTVPTLFPILGFPVTAFPAFLVTDHCVRYSTCVAEEEGAGLIYQGSVFWCAIVVGYVVVIHASAGSRL</sequence>
<evidence type="ECO:0000256" key="1">
    <source>
        <dbReference type="SAM" id="Phobius"/>
    </source>
</evidence>
<dbReference type="AlphaFoldDB" id="A0A8T0G2Y0"/>
<organism evidence="2 3">
    <name type="scientific">Ceratodon purpureus</name>
    <name type="common">Fire moss</name>
    <name type="synonym">Dicranum purpureum</name>
    <dbReference type="NCBI Taxonomy" id="3225"/>
    <lineage>
        <taxon>Eukaryota</taxon>
        <taxon>Viridiplantae</taxon>
        <taxon>Streptophyta</taxon>
        <taxon>Embryophyta</taxon>
        <taxon>Bryophyta</taxon>
        <taxon>Bryophytina</taxon>
        <taxon>Bryopsida</taxon>
        <taxon>Dicranidae</taxon>
        <taxon>Pseudoditrichales</taxon>
        <taxon>Ditrichaceae</taxon>
        <taxon>Ceratodon</taxon>
    </lineage>
</organism>
<evidence type="ECO:0000313" key="2">
    <source>
        <dbReference type="EMBL" id="KAG0553666.1"/>
    </source>
</evidence>
<protein>
    <submittedName>
        <fullName evidence="2">Uncharacterized protein</fullName>
    </submittedName>
</protein>
<keyword evidence="1" id="KW-0812">Transmembrane</keyword>
<keyword evidence="3" id="KW-1185">Reference proteome</keyword>
<comment type="caution">
    <text evidence="2">The sequence shown here is derived from an EMBL/GenBank/DDBJ whole genome shotgun (WGS) entry which is preliminary data.</text>
</comment>
<reference evidence="2" key="1">
    <citation type="submission" date="2020-06" db="EMBL/GenBank/DDBJ databases">
        <title>WGS assembly of Ceratodon purpureus strain R40.</title>
        <authorList>
            <person name="Carey S.B."/>
            <person name="Jenkins J."/>
            <person name="Shu S."/>
            <person name="Lovell J.T."/>
            <person name="Sreedasyam A."/>
            <person name="Maumus F."/>
            <person name="Tiley G.P."/>
            <person name="Fernandez-Pozo N."/>
            <person name="Barry K."/>
            <person name="Chen C."/>
            <person name="Wang M."/>
            <person name="Lipzen A."/>
            <person name="Daum C."/>
            <person name="Saski C.A."/>
            <person name="Payton A.C."/>
            <person name="Mcbreen J.C."/>
            <person name="Conrad R.E."/>
            <person name="Kollar L.M."/>
            <person name="Olsson S."/>
            <person name="Huttunen S."/>
            <person name="Landis J.B."/>
            <person name="Wickett N.J."/>
            <person name="Johnson M.G."/>
            <person name="Rensing S.A."/>
            <person name="Grimwood J."/>
            <person name="Schmutz J."/>
            <person name="Mcdaniel S.F."/>
        </authorList>
    </citation>
    <scope>NUCLEOTIDE SEQUENCE</scope>
    <source>
        <strain evidence="2">R40</strain>
    </source>
</reference>
<accession>A0A8T0G2Y0</accession>
<keyword evidence="1" id="KW-0472">Membrane</keyword>